<dbReference type="GO" id="GO:0005524">
    <property type="term" value="F:ATP binding"/>
    <property type="evidence" value="ECO:0007669"/>
    <property type="project" value="InterPro"/>
</dbReference>
<dbReference type="InterPro" id="IPR000719">
    <property type="entry name" value="Prot_kinase_dom"/>
</dbReference>
<dbReference type="InterPro" id="IPR011009">
    <property type="entry name" value="Kinase-like_dom_sf"/>
</dbReference>
<dbReference type="PROSITE" id="PS50011">
    <property type="entry name" value="PROTEIN_KINASE_DOM"/>
    <property type="match status" value="1"/>
</dbReference>
<dbReference type="AlphaFoldDB" id="A0A078AXS4"/>
<keyword evidence="4" id="KW-0418">Kinase</keyword>
<proteinExistence type="predicted"/>
<keyword evidence="4" id="KW-0808">Transferase</keyword>
<sequence>MIENKFQLVREIGQGSTGSVWISKIPQFQNRQFQKRLSSYRSFRTLFEENIITFKTQNFYSNNALTRHLTGFVHRDLKPDNILLRSFDYSSPESSLISLIDFSASQSYLCENGQHVQNERQSTFNGNFVFSSIYQMLGHSPSRKDDLLSIFYLLLYLKDGSLPWVIKQGDGKIKQMSFDQVRKAKQDFHSLIKMKSQTLGYGLEQGIIKLVQQNGRIFRTIQVL</sequence>
<dbReference type="Gene3D" id="1.10.510.10">
    <property type="entry name" value="Transferase(Phosphotransferase) domain 1"/>
    <property type="match status" value="1"/>
</dbReference>
<dbReference type="EC" id="2.7.11.1" evidence="1"/>
<evidence type="ECO:0000256" key="2">
    <source>
        <dbReference type="ARBA" id="ARBA00023860"/>
    </source>
</evidence>
<organism evidence="4 5">
    <name type="scientific">Stylonychia lemnae</name>
    <name type="common">Ciliate</name>
    <dbReference type="NCBI Taxonomy" id="5949"/>
    <lineage>
        <taxon>Eukaryota</taxon>
        <taxon>Sar</taxon>
        <taxon>Alveolata</taxon>
        <taxon>Ciliophora</taxon>
        <taxon>Intramacronucleata</taxon>
        <taxon>Spirotrichea</taxon>
        <taxon>Stichotrichia</taxon>
        <taxon>Sporadotrichida</taxon>
        <taxon>Oxytrichidae</taxon>
        <taxon>Stylonychinae</taxon>
        <taxon>Stylonychia</taxon>
    </lineage>
</organism>
<dbReference type="InterPro" id="IPR050235">
    <property type="entry name" value="CK1_Ser-Thr_kinase"/>
</dbReference>
<evidence type="ECO:0000259" key="3">
    <source>
        <dbReference type="PROSITE" id="PS50011"/>
    </source>
</evidence>
<gene>
    <name evidence="4" type="primary">Contig9067.g9700</name>
    <name evidence="4" type="ORF">STYLEM_16070</name>
</gene>
<evidence type="ECO:0000313" key="4">
    <source>
        <dbReference type="EMBL" id="CDW86969.1"/>
    </source>
</evidence>
<name>A0A078AXS4_STYLE</name>
<dbReference type="PANTHER" id="PTHR11909">
    <property type="entry name" value="CASEIN KINASE-RELATED"/>
    <property type="match status" value="1"/>
</dbReference>
<dbReference type="SUPFAM" id="SSF56112">
    <property type="entry name" value="Protein kinase-like (PK-like)"/>
    <property type="match status" value="1"/>
</dbReference>
<feature type="domain" description="Protein kinase" evidence="3">
    <location>
        <begin position="1"/>
        <end position="224"/>
    </location>
</feature>
<evidence type="ECO:0000313" key="5">
    <source>
        <dbReference type="Proteomes" id="UP000039865"/>
    </source>
</evidence>
<dbReference type="Proteomes" id="UP000039865">
    <property type="component" value="Unassembled WGS sequence"/>
</dbReference>
<dbReference type="PROSITE" id="PS00108">
    <property type="entry name" value="PROTEIN_KINASE_ST"/>
    <property type="match status" value="1"/>
</dbReference>
<protein>
    <recommendedName>
        <fullName evidence="2">Casein kinase I</fullName>
        <ecNumber evidence="1">2.7.11.1</ecNumber>
    </recommendedName>
</protein>
<reference evidence="4 5" key="1">
    <citation type="submission" date="2014-06" db="EMBL/GenBank/DDBJ databases">
        <authorList>
            <person name="Swart Estienne"/>
        </authorList>
    </citation>
    <scope>NUCLEOTIDE SEQUENCE [LARGE SCALE GENOMIC DNA]</scope>
    <source>
        <strain evidence="4 5">130c</strain>
    </source>
</reference>
<dbReference type="GO" id="GO:0004674">
    <property type="term" value="F:protein serine/threonine kinase activity"/>
    <property type="evidence" value="ECO:0007669"/>
    <property type="project" value="UniProtKB-EC"/>
</dbReference>
<dbReference type="InterPro" id="IPR008271">
    <property type="entry name" value="Ser/Thr_kinase_AS"/>
</dbReference>
<dbReference type="InParanoid" id="A0A078AXS4"/>
<dbReference type="OrthoDB" id="193860at2759"/>
<dbReference type="EMBL" id="CCKQ01015169">
    <property type="protein sequence ID" value="CDW86969.1"/>
    <property type="molecule type" value="Genomic_DNA"/>
</dbReference>
<keyword evidence="5" id="KW-1185">Reference proteome</keyword>
<accession>A0A078AXS4</accession>
<evidence type="ECO:0000256" key="1">
    <source>
        <dbReference type="ARBA" id="ARBA00012513"/>
    </source>
</evidence>